<dbReference type="RefSeq" id="WP_205458120.1">
    <property type="nucleotide sequence ID" value="NZ_JAFHKK010000003.1"/>
</dbReference>
<name>A0ABS2WPQ7_9BACT</name>
<dbReference type="NCBIfam" id="NF003124">
    <property type="entry name" value="PRK04043.1"/>
    <property type="match status" value="1"/>
</dbReference>
<comment type="caution">
    <text evidence="2">The sequence shown here is derived from an EMBL/GenBank/DDBJ whole genome shotgun (WGS) entry which is preliminary data.</text>
</comment>
<evidence type="ECO:0000256" key="1">
    <source>
        <dbReference type="ARBA" id="ARBA00009820"/>
    </source>
</evidence>
<dbReference type="Pfam" id="PF07676">
    <property type="entry name" value="PD40"/>
    <property type="match status" value="1"/>
</dbReference>
<gene>
    <name evidence="2" type="primary">tolB</name>
    <name evidence="2" type="ORF">JWV37_02750</name>
</gene>
<reference evidence="2 3" key="2">
    <citation type="submission" date="2021-02" db="EMBL/GenBank/DDBJ databases">
        <title>Sulfurospirillum tamanensis sp. nov.</title>
        <authorList>
            <person name="Frolova A."/>
            <person name="Merkel A."/>
            <person name="Slobodkin A."/>
        </authorList>
    </citation>
    <scope>NUCLEOTIDE SEQUENCE [LARGE SCALE GENOMIC DNA]</scope>
    <source>
        <strain evidence="2 3">T05b</strain>
    </source>
</reference>
<keyword evidence="3" id="KW-1185">Reference proteome</keyword>
<dbReference type="PANTHER" id="PTHR36842">
    <property type="entry name" value="PROTEIN TOLB HOMOLOG"/>
    <property type="match status" value="1"/>
</dbReference>
<dbReference type="PANTHER" id="PTHR36842:SF1">
    <property type="entry name" value="PROTEIN TOLB"/>
    <property type="match status" value="1"/>
</dbReference>
<dbReference type="InterPro" id="IPR011659">
    <property type="entry name" value="WD40"/>
</dbReference>
<organism evidence="2 3">
    <name type="scientific">Sulfurospirillum tamanense</name>
    <dbReference type="NCBI Taxonomy" id="2813362"/>
    <lineage>
        <taxon>Bacteria</taxon>
        <taxon>Pseudomonadati</taxon>
        <taxon>Campylobacterota</taxon>
        <taxon>Epsilonproteobacteria</taxon>
        <taxon>Campylobacterales</taxon>
        <taxon>Sulfurospirillaceae</taxon>
        <taxon>Sulfurospirillum</taxon>
    </lineage>
</organism>
<proteinExistence type="inferred from homology"/>
<evidence type="ECO:0000313" key="3">
    <source>
        <dbReference type="Proteomes" id="UP000703590"/>
    </source>
</evidence>
<dbReference type="SUPFAM" id="SSF69304">
    <property type="entry name" value="Tricorn protease N-terminal domain"/>
    <property type="match status" value="1"/>
</dbReference>
<evidence type="ECO:0000313" key="2">
    <source>
        <dbReference type="EMBL" id="MBN2963687.1"/>
    </source>
</evidence>
<reference evidence="2 3" key="3">
    <citation type="submission" date="2021-02" db="EMBL/GenBank/DDBJ databases">
        <authorList>
            <person name="Merkel A.Y."/>
        </authorList>
    </citation>
    <scope>NUCLEOTIDE SEQUENCE [LARGE SCALE GENOMIC DNA]</scope>
    <source>
        <strain evidence="2 3">T05b</strain>
    </source>
</reference>
<reference evidence="3" key="1">
    <citation type="submission" date="2021-02" db="EMBL/GenBank/DDBJ databases">
        <title>Sulfurospirillum tamanensis sp. nov.</title>
        <authorList>
            <person name="Merkel A.Y."/>
        </authorList>
    </citation>
    <scope>NUCLEOTIDE SEQUENCE [LARGE SCALE GENOMIC DNA]</scope>
    <source>
        <strain evidence="3">T05b</strain>
    </source>
</reference>
<dbReference type="Gene3D" id="2.120.10.30">
    <property type="entry name" value="TolB, C-terminal domain"/>
    <property type="match status" value="1"/>
</dbReference>
<dbReference type="InterPro" id="IPR011042">
    <property type="entry name" value="6-blade_b-propeller_TolB-like"/>
</dbReference>
<protein>
    <submittedName>
        <fullName evidence="2">Tol-Pal system protein TolB</fullName>
    </submittedName>
</protein>
<accession>A0ABS2WPQ7</accession>
<dbReference type="EMBL" id="JAFHKK010000003">
    <property type="protein sequence ID" value="MBN2963687.1"/>
    <property type="molecule type" value="Genomic_DNA"/>
</dbReference>
<sequence>MKKFIMLLVCVVGLFASDATVEIVKRLERLPVVALQDATADDVDAGLKRRFFQMLIGDLKVSANFDVLDEYTKSTYGGDYRLHHTSTKTPDLVLRYKLEYSWGGEILARVKVFNGGTGTLRSERSYKIAQPERYPFLAHRMAVEFNDGLGLPSIAWMERFIIFSKYTTPKQSEIVLADYTLTFQQTVVSGGLNIFPKWADARQSGYYYSDYTAKVPTLYHVNLSSGQKTKIAQSEGMMMVSDVSQDGTRLLLTMAPSDQPDVYMYNTQTKHLERLTTYSGIDVSAGFIDDERRIVFVSDRLGYPNIFSKTIGQSSVEQMVYHGRNNNSVSAFGRYMVYSSREKSSEFGSGTFNLYLISTQTDYIRQLTATGKNLFPRFSNDGESVLFIKEYGAQSALGVIRLGANKSFHFPLKAGHIQSIDW</sequence>
<dbReference type="Proteomes" id="UP000703590">
    <property type="component" value="Unassembled WGS sequence"/>
</dbReference>
<comment type="similarity">
    <text evidence="1">Belongs to the TolB family.</text>
</comment>